<evidence type="ECO:0000313" key="12">
    <source>
        <dbReference type="Proteomes" id="UP000829720"/>
    </source>
</evidence>
<feature type="region of interest" description="Disordered" evidence="8">
    <location>
        <begin position="119"/>
        <end position="159"/>
    </location>
</feature>
<protein>
    <recommendedName>
        <fullName evidence="7">Mothers against decapentaplegic homolog</fullName>
        <shortName evidence="7">MAD homolog</shortName>
        <shortName evidence="7">Mothers against DPP homolog</shortName>
    </recommendedName>
    <alternativeName>
        <fullName evidence="7">SMAD family member</fullName>
    </alternativeName>
</protein>
<evidence type="ECO:0000256" key="5">
    <source>
        <dbReference type="ARBA" id="ARBA00023163"/>
    </source>
</evidence>
<dbReference type="GO" id="GO:0030154">
    <property type="term" value="P:cell differentiation"/>
    <property type="evidence" value="ECO:0007669"/>
    <property type="project" value="TreeGrafter"/>
</dbReference>
<dbReference type="InterPro" id="IPR013790">
    <property type="entry name" value="Dwarfin"/>
</dbReference>
<dbReference type="InterPro" id="IPR008984">
    <property type="entry name" value="SMAD_FHA_dom_sf"/>
</dbReference>
<dbReference type="SUPFAM" id="SSF49879">
    <property type="entry name" value="SMAD/FHA domain"/>
    <property type="match status" value="1"/>
</dbReference>
<dbReference type="GO" id="GO:0046872">
    <property type="term" value="F:metal ion binding"/>
    <property type="evidence" value="ECO:0007669"/>
    <property type="project" value="UniProtKB-KW"/>
</dbReference>
<dbReference type="SMART" id="SM00524">
    <property type="entry name" value="DWB"/>
    <property type="match status" value="1"/>
</dbReference>
<dbReference type="PROSITE" id="PS51076">
    <property type="entry name" value="MH2"/>
    <property type="match status" value="1"/>
</dbReference>
<dbReference type="AlphaFoldDB" id="A0A8T3CWC3"/>
<comment type="subcellular location">
    <subcellularLocation>
        <location evidence="7">Cytoplasm</location>
    </subcellularLocation>
    <subcellularLocation>
        <location evidence="7">Nucleus</location>
    </subcellularLocation>
</comment>
<gene>
    <name evidence="11" type="ORF">AGOR_G00164200</name>
</gene>
<keyword evidence="4 7" id="KW-0805">Transcription regulation</keyword>
<keyword evidence="6 7" id="KW-0539">Nucleus</keyword>
<dbReference type="InterPro" id="IPR017855">
    <property type="entry name" value="SMAD-like_dom_sf"/>
</dbReference>
<dbReference type="Pfam" id="PF03165">
    <property type="entry name" value="MH1"/>
    <property type="match status" value="1"/>
</dbReference>
<dbReference type="GO" id="GO:0071144">
    <property type="term" value="C:heteromeric SMAD protein complex"/>
    <property type="evidence" value="ECO:0007669"/>
    <property type="project" value="TreeGrafter"/>
</dbReference>
<evidence type="ECO:0000256" key="1">
    <source>
        <dbReference type="ARBA" id="ARBA00005545"/>
    </source>
</evidence>
<accession>A0A8T3CWC3</accession>
<dbReference type="SUPFAM" id="SSF56366">
    <property type="entry name" value="SMAD MH1 domain"/>
    <property type="match status" value="1"/>
</dbReference>
<dbReference type="CDD" id="cd10493">
    <property type="entry name" value="MH1_SMAD_6"/>
    <property type="match status" value="1"/>
</dbReference>
<evidence type="ECO:0000259" key="10">
    <source>
        <dbReference type="PROSITE" id="PS51076"/>
    </source>
</evidence>
<evidence type="ECO:0000256" key="8">
    <source>
        <dbReference type="SAM" id="MobiDB-lite"/>
    </source>
</evidence>
<dbReference type="PROSITE" id="PS51075">
    <property type="entry name" value="MH1"/>
    <property type="match status" value="1"/>
</dbReference>
<dbReference type="InterPro" id="IPR001132">
    <property type="entry name" value="SMAD_dom_Dwarfin-type"/>
</dbReference>
<dbReference type="GO" id="GO:0070411">
    <property type="term" value="F:I-SMAD binding"/>
    <property type="evidence" value="ECO:0007669"/>
    <property type="project" value="TreeGrafter"/>
</dbReference>
<dbReference type="OrthoDB" id="5946219at2759"/>
<feature type="domain" description="MH2" evidence="10">
    <location>
        <begin position="325"/>
        <end position="512"/>
    </location>
</feature>
<dbReference type="InterPro" id="IPR036578">
    <property type="entry name" value="SMAD_MH1_sf"/>
</dbReference>
<dbReference type="GO" id="GO:0060395">
    <property type="term" value="P:SMAD protein signal transduction"/>
    <property type="evidence" value="ECO:0007669"/>
    <property type="project" value="TreeGrafter"/>
</dbReference>
<dbReference type="PANTHER" id="PTHR13703">
    <property type="entry name" value="SMAD"/>
    <property type="match status" value="1"/>
</dbReference>
<evidence type="ECO:0000256" key="2">
    <source>
        <dbReference type="ARBA" id="ARBA00022723"/>
    </source>
</evidence>
<dbReference type="Gene3D" id="3.90.520.10">
    <property type="entry name" value="SMAD MH1 domain"/>
    <property type="match status" value="1"/>
</dbReference>
<dbReference type="EMBL" id="JAERUA010000015">
    <property type="protein sequence ID" value="KAI1889563.1"/>
    <property type="molecule type" value="Genomic_DNA"/>
</dbReference>
<keyword evidence="7" id="KW-0963">Cytoplasm</keyword>
<reference evidence="11" key="1">
    <citation type="submission" date="2021-01" db="EMBL/GenBank/DDBJ databases">
        <authorList>
            <person name="Zahm M."/>
            <person name="Roques C."/>
            <person name="Cabau C."/>
            <person name="Klopp C."/>
            <person name="Donnadieu C."/>
            <person name="Jouanno E."/>
            <person name="Lampietro C."/>
            <person name="Louis A."/>
            <person name="Herpin A."/>
            <person name="Echchiki A."/>
            <person name="Berthelot C."/>
            <person name="Parey E."/>
            <person name="Roest-Crollius H."/>
            <person name="Braasch I."/>
            <person name="Postlethwait J."/>
            <person name="Bobe J."/>
            <person name="Montfort J."/>
            <person name="Bouchez O."/>
            <person name="Begum T."/>
            <person name="Mejri S."/>
            <person name="Adams A."/>
            <person name="Chen W.-J."/>
            <person name="Guiguen Y."/>
        </authorList>
    </citation>
    <scope>NUCLEOTIDE SEQUENCE</scope>
    <source>
        <tissue evidence="11">Blood</tissue>
    </source>
</reference>
<dbReference type="Gene3D" id="2.60.200.10">
    <property type="match status" value="1"/>
</dbReference>
<keyword evidence="5 7" id="KW-0804">Transcription</keyword>
<feature type="compositionally biased region" description="Polar residues" evidence="8">
    <location>
        <begin position="132"/>
        <end position="154"/>
    </location>
</feature>
<dbReference type="Pfam" id="PF03166">
    <property type="entry name" value="MH2"/>
    <property type="match status" value="1"/>
</dbReference>
<comment type="caution">
    <text evidence="11">The sequence shown here is derived from an EMBL/GenBank/DDBJ whole genome shotgun (WGS) entry which is preliminary data.</text>
</comment>
<evidence type="ECO:0000256" key="6">
    <source>
        <dbReference type="ARBA" id="ARBA00023242"/>
    </source>
</evidence>
<name>A0A8T3CWC3_9TELE</name>
<dbReference type="GO" id="GO:0009653">
    <property type="term" value="P:anatomical structure morphogenesis"/>
    <property type="evidence" value="ECO:0007669"/>
    <property type="project" value="TreeGrafter"/>
</dbReference>
<sequence length="512" mass="55749">MFRSKRSGLVRRLWRSRLIPARVEEDGCSKGSEGVRGGLCSSNPEKVPKTELRTVARGASLMEEFGVVRERSPPGVGGSGVTLDQDGGVMYDLECRSPQSAEEGDCNTVTCCLFKDRDHSVPRSPSARIRSKTSGSCQMVPGNLTSRDSSSAGGQETKPLSMVEQELQTATYSFLKRLKEKPLDALWEAVESKGGMASDCVMVSRTELRLGGHTAPPHLLLCKLFRWSDLQYTSQLKPLLDCQSFGAVDGLMVCCNPYHYSRLCGPESPPPPYSRHSPNEELKPLDRSDSMLSYTETEVTSSPNVTPGSASDASISVDGVRQTHWCSVAYWELRSRVGRLWARSPGGAAGGSLGPGPGPGGAGGAWGAGAVRRTRGKIGFGILLTKEPDGVWAYNRSQHPIFVSSPTLDPPRWRRRSLAVRKVPPGYSIKVFDFDRSRFSPLRNTAAATAAPPATTDPAYAHPDGPFDPNSVRISFAKGWGPCYSRQCITSCPCWLEILLNHSHHRLSQQPR</sequence>
<dbReference type="InterPro" id="IPR013019">
    <property type="entry name" value="MAD_homology_MH1"/>
</dbReference>
<proteinExistence type="inferred from homology"/>
<dbReference type="GO" id="GO:0140416">
    <property type="term" value="F:transcription regulator inhibitor activity"/>
    <property type="evidence" value="ECO:0007669"/>
    <property type="project" value="TreeGrafter"/>
</dbReference>
<dbReference type="SMART" id="SM00523">
    <property type="entry name" value="DWA"/>
    <property type="match status" value="1"/>
</dbReference>
<feature type="domain" description="MH1" evidence="9">
    <location>
        <begin position="138"/>
        <end position="269"/>
    </location>
</feature>
<comment type="similarity">
    <text evidence="1 7">Belongs to the dwarfin/SMAD family.</text>
</comment>
<dbReference type="GO" id="GO:0005737">
    <property type="term" value="C:cytoplasm"/>
    <property type="evidence" value="ECO:0007669"/>
    <property type="project" value="UniProtKB-SubCell"/>
</dbReference>
<dbReference type="InterPro" id="IPR003619">
    <property type="entry name" value="MAD_homology1_Dwarfin-type"/>
</dbReference>
<keyword evidence="3" id="KW-0862">Zinc</keyword>
<keyword evidence="2" id="KW-0479">Metal-binding</keyword>
<dbReference type="PANTHER" id="PTHR13703:SF28">
    <property type="entry name" value="MOTHERS AGAINST DECAPENTAPLEGIC HOMOLOG 6"/>
    <property type="match status" value="1"/>
</dbReference>
<evidence type="ECO:0000256" key="3">
    <source>
        <dbReference type="ARBA" id="ARBA00022833"/>
    </source>
</evidence>
<keyword evidence="12" id="KW-1185">Reference proteome</keyword>
<evidence type="ECO:0000256" key="7">
    <source>
        <dbReference type="RuleBase" id="RU361195"/>
    </source>
</evidence>
<dbReference type="Proteomes" id="UP000829720">
    <property type="component" value="Unassembled WGS sequence"/>
</dbReference>
<evidence type="ECO:0000259" key="9">
    <source>
        <dbReference type="PROSITE" id="PS51075"/>
    </source>
</evidence>
<dbReference type="GO" id="GO:0006357">
    <property type="term" value="P:regulation of transcription by RNA polymerase II"/>
    <property type="evidence" value="ECO:0007669"/>
    <property type="project" value="TreeGrafter"/>
</dbReference>
<evidence type="ECO:0000313" key="11">
    <source>
        <dbReference type="EMBL" id="KAI1889563.1"/>
    </source>
</evidence>
<organism evidence="11 12">
    <name type="scientific">Albula goreensis</name>
    <dbReference type="NCBI Taxonomy" id="1534307"/>
    <lineage>
        <taxon>Eukaryota</taxon>
        <taxon>Metazoa</taxon>
        <taxon>Chordata</taxon>
        <taxon>Craniata</taxon>
        <taxon>Vertebrata</taxon>
        <taxon>Euteleostomi</taxon>
        <taxon>Actinopterygii</taxon>
        <taxon>Neopterygii</taxon>
        <taxon>Teleostei</taxon>
        <taxon>Albuliformes</taxon>
        <taxon>Albulidae</taxon>
        <taxon>Albula</taxon>
    </lineage>
</organism>
<evidence type="ECO:0000256" key="4">
    <source>
        <dbReference type="ARBA" id="ARBA00023015"/>
    </source>
</evidence>